<dbReference type="Gene3D" id="3.40.50.300">
    <property type="entry name" value="P-loop containing nucleotide triphosphate hydrolases"/>
    <property type="match status" value="2"/>
</dbReference>
<gene>
    <name evidence="3" type="primary">Helz2</name>
    <name evidence="3" type="ORF">DBV05_g4243</name>
</gene>
<dbReference type="InterPro" id="IPR045055">
    <property type="entry name" value="DNA2/NAM7-like"/>
</dbReference>
<dbReference type="Gene3D" id="2.40.30.270">
    <property type="match status" value="1"/>
</dbReference>
<proteinExistence type="predicted"/>
<sequence length="1244" mass="139132">MTSTPRRGSAGYPHFFYCPRCTLPRAQNDKLVHSDQLCMHCAAQGSPVRRQDPTYGDHASDIVICMLGHHEVEHKEIDPASRMSLLPYCTSCKEEAEKTQDNTAAGTESLSKNVVQYHAVDLKNFPEDFKTRKDSPAYPDTAGNLSMQHVVQDYRGNDAKPFRVKNVTAHAKKGEAGRNSDRKVLINKPSSGVLAFRHDIWGFTFGEISTMRETKNPLVEIAYSNNTQTPHIHIKLRHVDFDRQNTLPPIEVFIYSNALEALGGPEQNPSLHSLQMNVGSDVKTEYIPPEVLSNKSTGVAAAHETGELWLTRVALYSSKQTGPPEEQLGLSGPRYTDLPFKYAVTEECSEVQPAEVTQPVFSKNNSGIKLIGISAAAIDRIRTKAQSQEGWNSLKDVEIVIWWLLQPLFELYIHTWTPRENVAMAKGFINSFRPLMKMSLDHGPYWFYRLAANSTKKFSDRDFPYKSLPVPRWMINSWTIGLNEDNVPVAGTEEALSWANFRIPAVAPSPDAQLFQYRLAMTRETEEHQRRIRESRLKTDFNIITRFKKFMDQPDKFLVAIWLEGHGPMVAPSKLPSLESRISISVRIGMKDMIFKGTTCDDYFNTRCHIFACVRGIQTGALEEDTNYRGFITLVDDEVPTSRMLSGLYLCARPKKINKGVDVGALLGFNEPTVVHTNFLAQEFRQKKEMRSTFRTVLSRIKLDKHQKSAAESATRSATGITALWGPPGTGKTTTNVAMSEALAQCGKVVGYTTPSNVARDVAMTSFLKVTELADDQIVRFKGSYQVGPLQIDQGGAEQLPEDQELLNDVWEFYERRKKTGFDDQLSRYDFETQLENFIDGMRNDPTHDLHAKAKDYFQKKQELADAKTRGVDTRSVRKLRDAIAQVRKLTFTGAYFKSRVKIFFLTESQCAADPIFLYAKVQCLIVDEAGMSAIPGLAVPLGVFKESLELLVLSGHHKQQPPVLVSDVSSNILHSREVFSTRKNETSQANEFEAEFLVRVILSLLEFTPSDLVGNRTVVPSDFLVVTPYSGQRQLIVEKLIKAHKQGIRGQDGTSLLSIPVVTTAAAQGGEGRIVLVSLVANKPGAPRSLGSIVSPTQLIVETSRAKEFLFIFGNFKGWVNLIRGRDPVFVHRNYNGDSGHFINLVHDVYNQDQIIDCDNLCDSLNGITITDSTFLSTLDPCAPKEQGTKKRKHADIDDPTTAPEASASEQGHQPVKKKSRESRKRKESDAKGRQDGQSSQAA</sequence>
<reference evidence="3 4" key="1">
    <citation type="journal article" date="2019" name="Sci. Rep.">
        <title>A multi-omics analysis of the grapevine pathogen Lasiodiplodia theobromae reveals that temperature affects the expression of virulence- and pathogenicity-related genes.</title>
        <authorList>
            <person name="Felix C."/>
            <person name="Meneses R."/>
            <person name="Goncalves M.F.M."/>
            <person name="Tilleman L."/>
            <person name="Duarte A.S."/>
            <person name="Jorrin-Novo J.V."/>
            <person name="Van de Peer Y."/>
            <person name="Deforce D."/>
            <person name="Van Nieuwerburgh F."/>
            <person name="Esteves A.C."/>
            <person name="Alves A."/>
        </authorList>
    </citation>
    <scope>NUCLEOTIDE SEQUENCE [LARGE SCALE GENOMIC DNA]</scope>
    <source>
        <strain evidence="3 4">LA-SOL3</strain>
    </source>
</reference>
<dbReference type="SUPFAM" id="SSF52540">
    <property type="entry name" value="P-loop containing nucleoside triphosphate hydrolases"/>
    <property type="match status" value="1"/>
</dbReference>
<dbReference type="InterPro" id="IPR027417">
    <property type="entry name" value="P-loop_NTPase"/>
</dbReference>
<dbReference type="AlphaFoldDB" id="A0A5N5DH03"/>
<comment type="caution">
    <text evidence="3">The sequence shown here is derived from an EMBL/GenBank/DDBJ whole genome shotgun (WGS) entry which is preliminary data.</text>
</comment>
<dbReference type="Proteomes" id="UP000325902">
    <property type="component" value="Unassembled WGS sequence"/>
</dbReference>
<evidence type="ECO:0000256" key="1">
    <source>
        <dbReference type="SAM" id="MobiDB-lite"/>
    </source>
</evidence>
<dbReference type="PANTHER" id="PTHR10887:SF495">
    <property type="entry name" value="HELICASE SENATAXIN ISOFORM X1-RELATED"/>
    <property type="match status" value="1"/>
</dbReference>
<dbReference type="EMBL" id="VCHE01000019">
    <property type="protein sequence ID" value="KAB2577146.1"/>
    <property type="molecule type" value="Genomic_DNA"/>
</dbReference>
<feature type="compositionally biased region" description="Basic residues" evidence="1">
    <location>
        <begin position="1216"/>
        <end position="1225"/>
    </location>
</feature>
<evidence type="ECO:0000313" key="4">
    <source>
        <dbReference type="Proteomes" id="UP000325902"/>
    </source>
</evidence>
<protein>
    <submittedName>
        <fullName evidence="3">Helicase with zinc finger domain 2</fullName>
    </submittedName>
</protein>
<evidence type="ECO:0000259" key="2">
    <source>
        <dbReference type="Pfam" id="PF13086"/>
    </source>
</evidence>
<keyword evidence="3" id="KW-0378">Hydrolase</keyword>
<feature type="region of interest" description="Disordered" evidence="1">
    <location>
        <begin position="1180"/>
        <end position="1244"/>
    </location>
</feature>
<dbReference type="OrthoDB" id="3946766at2759"/>
<feature type="compositionally biased region" description="Basic and acidic residues" evidence="1">
    <location>
        <begin position="1226"/>
        <end position="1236"/>
    </location>
</feature>
<organism evidence="3 4">
    <name type="scientific">Lasiodiplodia theobromae</name>
    <dbReference type="NCBI Taxonomy" id="45133"/>
    <lineage>
        <taxon>Eukaryota</taxon>
        <taxon>Fungi</taxon>
        <taxon>Dikarya</taxon>
        <taxon>Ascomycota</taxon>
        <taxon>Pezizomycotina</taxon>
        <taxon>Dothideomycetes</taxon>
        <taxon>Dothideomycetes incertae sedis</taxon>
        <taxon>Botryosphaeriales</taxon>
        <taxon>Botryosphaeriaceae</taxon>
        <taxon>Lasiodiplodia</taxon>
    </lineage>
</organism>
<dbReference type="PANTHER" id="PTHR10887">
    <property type="entry name" value="DNA2/NAM7 HELICASE FAMILY"/>
    <property type="match status" value="1"/>
</dbReference>
<evidence type="ECO:0000313" key="3">
    <source>
        <dbReference type="EMBL" id="KAB2577146.1"/>
    </source>
</evidence>
<keyword evidence="4" id="KW-1185">Reference proteome</keyword>
<name>A0A5N5DH03_9PEZI</name>
<dbReference type="Pfam" id="PF13086">
    <property type="entry name" value="AAA_11"/>
    <property type="match status" value="1"/>
</dbReference>
<dbReference type="InterPro" id="IPR041677">
    <property type="entry name" value="DNA2/NAM7_AAA_11"/>
</dbReference>
<keyword evidence="3" id="KW-0547">Nucleotide-binding</keyword>
<keyword evidence="3" id="KW-0067">ATP-binding</keyword>
<dbReference type="GO" id="GO:0004386">
    <property type="term" value="F:helicase activity"/>
    <property type="evidence" value="ECO:0007669"/>
    <property type="project" value="UniProtKB-KW"/>
</dbReference>
<feature type="domain" description="DNA2/NAM7 helicase helicase" evidence="2">
    <location>
        <begin position="702"/>
        <end position="967"/>
    </location>
</feature>
<accession>A0A5N5DH03</accession>
<keyword evidence="3" id="KW-0347">Helicase</keyword>